<name>K2BAK3_9BACT</name>
<evidence type="ECO:0000256" key="1">
    <source>
        <dbReference type="ARBA" id="ARBA00022980"/>
    </source>
</evidence>
<comment type="caution">
    <text evidence="4">The sequence shown here is derived from an EMBL/GenBank/DDBJ whole genome shotgun (WGS) entry which is preliminary data.</text>
</comment>
<dbReference type="SUPFAM" id="SSF54565">
    <property type="entry name" value="Ribosomal protein S16"/>
    <property type="match status" value="1"/>
</dbReference>
<dbReference type="Gene3D" id="3.30.1320.10">
    <property type="match status" value="1"/>
</dbReference>
<keyword evidence="1 4" id="KW-0689">Ribosomal protein</keyword>
<dbReference type="GO" id="GO:0005840">
    <property type="term" value="C:ribosome"/>
    <property type="evidence" value="ECO:0007669"/>
    <property type="project" value="UniProtKB-KW"/>
</dbReference>
<dbReference type="Pfam" id="PF00886">
    <property type="entry name" value="Ribosomal_S16"/>
    <property type="match status" value="1"/>
</dbReference>
<reference evidence="4" key="1">
    <citation type="journal article" date="2012" name="Science">
        <title>Fermentation, hydrogen, and sulfur metabolism in multiple uncultivated bacterial phyla.</title>
        <authorList>
            <person name="Wrighton K.C."/>
            <person name="Thomas B.C."/>
            <person name="Sharon I."/>
            <person name="Miller C.S."/>
            <person name="Castelle C.J."/>
            <person name="VerBerkmoes N.C."/>
            <person name="Wilkins M.J."/>
            <person name="Hettich R.L."/>
            <person name="Lipton M.S."/>
            <person name="Williams K.H."/>
            <person name="Long P.E."/>
            <person name="Banfield J.F."/>
        </authorList>
    </citation>
    <scope>NUCLEOTIDE SEQUENCE [LARGE SCALE GENOMIC DNA]</scope>
</reference>
<protein>
    <recommendedName>
        <fullName evidence="3">30S ribosomal protein S16</fullName>
    </recommendedName>
</protein>
<dbReference type="GO" id="GO:0006412">
    <property type="term" value="P:translation"/>
    <property type="evidence" value="ECO:0007669"/>
    <property type="project" value="InterPro"/>
</dbReference>
<proteinExistence type="predicted"/>
<gene>
    <name evidence="4" type="ORF">ACD_49C00099G0005</name>
</gene>
<dbReference type="GO" id="GO:1990904">
    <property type="term" value="C:ribonucleoprotein complex"/>
    <property type="evidence" value="ECO:0007669"/>
    <property type="project" value="UniProtKB-KW"/>
</dbReference>
<dbReference type="AlphaFoldDB" id="K2BAK3"/>
<sequence length="76" mass="8811">MLKIRLSRSGRKHVPFFHIVLTEHSQSAKHGYMKILGYYNATTKELKFDEADAAWFVKNGAQYSPTLVKILERSKK</sequence>
<dbReference type="GO" id="GO:0003735">
    <property type="term" value="F:structural constituent of ribosome"/>
    <property type="evidence" value="ECO:0007669"/>
    <property type="project" value="InterPro"/>
</dbReference>
<organism evidence="4">
    <name type="scientific">uncultured bacterium</name>
    <name type="common">gcode 4</name>
    <dbReference type="NCBI Taxonomy" id="1234023"/>
    <lineage>
        <taxon>Bacteria</taxon>
        <taxon>environmental samples</taxon>
    </lineage>
</organism>
<evidence type="ECO:0000313" key="4">
    <source>
        <dbReference type="EMBL" id="EKD65748.1"/>
    </source>
</evidence>
<accession>K2BAK3</accession>
<keyword evidence="2" id="KW-0687">Ribonucleoprotein</keyword>
<dbReference type="InterPro" id="IPR023803">
    <property type="entry name" value="Ribosomal_bS16_dom_sf"/>
</dbReference>
<evidence type="ECO:0000256" key="2">
    <source>
        <dbReference type="ARBA" id="ARBA00023274"/>
    </source>
</evidence>
<dbReference type="EMBL" id="AMFJ01021685">
    <property type="protein sequence ID" value="EKD65748.1"/>
    <property type="molecule type" value="Genomic_DNA"/>
</dbReference>
<dbReference type="NCBIfam" id="TIGR00002">
    <property type="entry name" value="S16"/>
    <property type="match status" value="1"/>
</dbReference>
<dbReference type="InterPro" id="IPR000307">
    <property type="entry name" value="Ribosomal_bS16"/>
</dbReference>
<dbReference type="InterPro" id="IPR020592">
    <property type="entry name" value="Ribosomal_bS16_CS"/>
</dbReference>
<evidence type="ECO:0000256" key="3">
    <source>
        <dbReference type="ARBA" id="ARBA00035310"/>
    </source>
</evidence>
<dbReference type="GO" id="GO:0005737">
    <property type="term" value="C:cytoplasm"/>
    <property type="evidence" value="ECO:0007669"/>
    <property type="project" value="UniProtKB-ARBA"/>
</dbReference>
<dbReference type="PROSITE" id="PS00732">
    <property type="entry name" value="RIBOSOMAL_S16"/>
    <property type="match status" value="1"/>
</dbReference>